<gene>
    <name evidence="4" type="ORF">LQ564_20835</name>
</gene>
<proteinExistence type="predicted"/>
<feature type="domain" description="Bacterial Ig-like" evidence="3">
    <location>
        <begin position="965"/>
        <end position="1066"/>
    </location>
</feature>
<dbReference type="Pfam" id="PF19078">
    <property type="entry name" value="Big_12"/>
    <property type="match status" value="6"/>
</dbReference>
<feature type="domain" description="DUF4214" evidence="1">
    <location>
        <begin position="1862"/>
        <end position="1907"/>
    </location>
</feature>
<evidence type="ECO:0000313" key="5">
    <source>
        <dbReference type="Proteomes" id="UP001179361"/>
    </source>
</evidence>
<dbReference type="InterPro" id="IPR044048">
    <property type="entry name" value="Big_12"/>
</dbReference>
<name>A0ABS8QB40_9BURK</name>
<evidence type="ECO:0000259" key="1">
    <source>
        <dbReference type="Pfam" id="PF13946"/>
    </source>
</evidence>
<organism evidence="4 5">
    <name type="scientific">Massilia phyllostachyos</name>
    <dbReference type="NCBI Taxonomy" id="2898585"/>
    <lineage>
        <taxon>Bacteria</taxon>
        <taxon>Pseudomonadati</taxon>
        <taxon>Pseudomonadota</taxon>
        <taxon>Betaproteobacteria</taxon>
        <taxon>Burkholderiales</taxon>
        <taxon>Oxalobacteraceae</taxon>
        <taxon>Telluria group</taxon>
        <taxon>Massilia</taxon>
    </lineage>
</organism>
<evidence type="ECO:0000259" key="3">
    <source>
        <dbReference type="Pfam" id="PF19078"/>
    </source>
</evidence>
<feature type="domain" description="Bacterial Ig-like" evidence="3">
    <location>
        <begin position="526"/>
        <end position="620"/>
    </location>
</feature>
<protein>
    <submittedName>
        <fullName evidence="4">Ig-like domain-containing protein</fullName>
    </submittedName>
</protein>
<feature type="domain" description="Bacterial Ig-like" evidence="3">
    <location>
        <begin position="1171"/>
        <end position="1274"/>
    </location>
</feature>
<dbReference type="InterPro" id="IPR036278">
    <property type="entry name" value="Sialidase_sf"/>
</dbReference>
<feature type="domain" description="Bacterial Ig-like" evidence="3">
    <location>
        <begin position="1379"/>
        <end position="1482"/>
    </location>
</feature>
<dbReference type="Pfam" id="PF13946">
    <property type="entry name" value="DUF4214"/>
    <property type="match status" value="2"/>
</dbReference>
<feature type="domain" description="DUF4347" evidence="2">
    <location>
        <begin position="12"/>
        <end position="175"/>
    </location>
</feature>
<evidence type="ECO:0000313" key="4">
    <source>
        <dbReference type="EMBL" id="MCD2518748.1"/>
    </source>
</evidence>
<dbReference type="PANTHER" id="PTHR34677">
    <property type="match status" value="1"/>
</dbReference>
<dbReference type="InterPro" id="IPR025592">
    <property type="entry name" value="DUF4347"/>
</dbReference>
<dbReference type="Gene3D" id="2.60.40.3440">
    <property type="match status" value="1"/>
</dbReference>
<dbReference type="SUPFAM" id="SSF50939">
    <property type="entry name" value="Sialidases"/>
    <property type="match status" value="1"/>
</dbReference>
<feature type="domain" description="DUF4214" evidence="1">
    <location>
        <begin position="1807"/>
        <end position="1848"/>
    </location>
</feature>
<dbReference type="PANTHER" id="PTHR34677:SF3">
    <property type="entry name" value="BACTERIAL IG-LIKE DOMAIN-CONTAINING PROTEIN"/>
    <property type="match status" value="1"/>
</dbReference>
<comment type="caution">
    <text evidence="4">The sequence shown here is derived from an EMBL/GenBank/DDBJ whole genome shotgun (WGS) entry which is preliminary data.</text>
</comment>
<dbReference type="InterPro" id="IPR013783">
    <property type="entry name" value="Ig-like_fold"/>
</dbReference>
<evidence type="ECO:0000259" key="2">
    <source>
        <dbReference type="Pfam" id="PF14252"/>
    </source>
</evidence>
<keyword evidence="5" id="KW-1185">Reference proteome</keyword>
<dbReference type="EMBL" id="JAJNOC010000008">
    <property type="protein sequence ID" value="MCD2518748.1"/>
    <property type="molecule type" value="Genomic_DNA"/>
</dbReference>
<feature type="domain" description="Bacterial Ig-like" evidence="3">
    <location>
        <begin position="1067"/>
        <end position="1170"/>
    </location>
</feature>
<accession>A0ABS8QB40</accession>
<dbReference type="Pfam" id="PF17963">
    <property type="entry name" value="Big_9"/>
    <property type="match status" value="1"/>
</dbReference>
<dbReference type="InterPro" id="IPR025282">
    <property type="entry name" value="DUF4214"/>
</dbReference>
<reference evidence="4" key="1">
    <citation type="submission" date="2021-11" db="EMBL/GenBank/DDBJ databases">
        <title>The complete genome of Massilia sp sp. G4R7.</title>
        <authorList>
            <person name="Liu L."/>
            <person name="Yue J."/>
            <person name="Yuan J."/>
            <person name="Yang F."/>
            <person name="Li L."/>
        </authorList>
    </citation>
    <scope>NUCLEOTIDE SEQUENCE</scope>
    <source>
        <strain evidence="4">G4R7</strain>
    </source>
</reference>
<feature type="domain" description="Bacterial Ig-like" evidence="3">
    <location>
        <begin position="1275"/>
        <end position="1378"/>
    </location>
</feature>
<sequence length="1919" mass="188526">MTASLPSAPHAIVFIEADVSDYQSLLAGLPPDAEVHVLDPRQDGLALMAQVLEGRSGIAALHVLSHGREGAVSLGSLQLGSANLAEHGANLALIGAALAPDADILLYGCDIGAGTDGAAFVDALARATGADVAASSDPTGAAALGGNWILETASGTVEAAPLFDGASAAGYHALLASTPPTISGAVAGQAVTDNASIQPFSGVVLADPDADASLTASITLDSAAKGMFTAQSLAASGFSTGDGGLSYTHAAASPAAMQAAVRALVYQPAPNHVAPGSTETTTFTLTVSDGLEAPVTDATTTVVATSVNDAPVFVGANTSLTVTQSGAAVDIRGLLHVSDADSGQTLTWSMAAFAAHGAVSFSGATSASGGGDITPGGAITYIPAGGYTGTDSFTVQVSDGQATSTRTITVNVAPATPTGLDLASGSDSGTDFSDNRTNASILSFSGASAGGDTTSTVRVFVDKNGNGVYDAGDASATATVNNGSWSVGGIDVSGFGDGTYQVYAQVTSASGGLSSARSAGLGVTLDRTAPTLAITSSSPTLKAGQTATITFAFSEDPGTSFTWDGSAGGVLVSGGTLGAISGSGTTRSAIFTPTANTNGGTASITVAAGSYADAAGNAGGPGLTPSLTYDTLAPSVMSIVRTGSATTNATSVSYTVTFDSSVSGVSASAFQLDRTGTANGVVGSVTGSGSTYTVTVNGVSGDGTLRLELKNGSGIVDGHGNAAPGHTGGEAYILDHNGPAIGSVAVPASATYGVGDPLEFTVNFNEAVTLDTLGGTPSIAVTLDAGGTVQANYVSGSGTTAIVFRYTVAPGNADTNGVTLGGSIQLNGGAMRDMVGNNASLALNNVGSTAGVLVSALAPVVNAIERVGNALTNAASVEYSVTFSDSVTGVDAGDFTVAGTGVTAHVAAVRGMGDGKTYIVTVDNISGEGNLRLDLNAGGTGIMDSHNQAIAGGYTSGPAYTIDRTAPVLSSPIAISDTALKIGDSATVTFGFTEAVTNFTTADVTVPNGTLSNLASSDGGRTWTATLTPAAGASSAANVLTLNYGGVADLAGNAGSGSATSANYTVDTVRPALAEAIRISSAALAIGGSATVTFTFAETVSGFDIADVNAPNATLSDLVSLDGGRTWSATLTPSANASGNANVLTLDYSGIMDMAGNAGTGTVDSGNYMVDTVRPSLAAGITISDTALKAGESATVTFQFTEAVTGFTSADVTVPHGVLSNLASGDGGITWSATLTPDAGVASNANVLTLDYSGLRDLAGNPGAGTVDSGNYAVDTKAPALASPIQISDTLLKIGDSATVTFTFAEAVVGFTVDDVTVPHGTLTGLASSDGGVTWTATLTPAAGSSVAANVLTLNYGGIRNMAGNAGVGSADSGAYAVDTVRPSLASGITISDTALTMGQSATVTFAFSEAVTGFTVEDVTVSSGALSNLVSSDGGRSWSATLTPVADTVSSANVLTLDYAGIMDLAGNAGIGTAASANYTVDTMPPPAPPEPPETVVDGVPVQQTQVTLPGGVAGTLISVPIVTTGRNETSGAGGVADIPLATRGAGNLLLAQLPAGYGLSASGANVGMANGLDFLIASIRAATPGHGAADQGHLTGDGQAFLAGLASNGSLLVQTIKPVSIAPVGGTLTLSGASAPASDGQSVALVIDAGGLGQGATITLRQIDFAAIIGSADVTAANGRMALSGDAGAQHFTVAPADGSTVFAGAGADTLSFGLPPGANPASGQARANALASLTVLHGGQDGDSAVFTGKRADYEVEQHNGYLVVSSKAAPEAKAMVVNVEALQFADGSVKVENSSEMGILAGMYQTVLGRQADLKGVEFWADHHQAGISLGRIALDMIGSAERSASHVGFSGVAEHDIALLYTALFNRAADAGGLAFWKAAMASGVSLEQVATHFVESAEMVGHQRAALDWNFSM</sequence>
<dbReference type="Proteomes" id="UP001179361">
    <property type="component" value="Unassembled WGS sequence"/>
</dbReference>
<dbReference type="RefSeq" id="WP_231060024.1">
    <property type="nucleotide sequence ID" value="NZ_JAJNOC010000008.1"/>
</dbReference>
<dbReference type="Gene3D" id="2.60.40.10">
    <property type="entry name" value="Immunoglobulins"/>
    <property type="match status" value="1"/>
</dbReference>
<dbReference type="Pfam" id="PF14252">
    <property type="entry name" value="DUF4347"/>
    <property type="match status" value="1"/>
</dbReference>